<evidence type="ECO:0000259" key="1">
    <source>
        <dbReference type="SMART" id="SM01007"/>
    </source>
</evidence>
<protein>
    <submittedName>
        <fullName evidence="2">Class II aldolase</fullName>
    </submittedName>
</protein>
<gene>
    <name evidence="2" type="ORF">DNR46_14730</name>
</gene>
<dbReference type="EMBL" id="QKOD01000003">
    <property type="protein sequence ID" value="RNJ45389.1"/>
    <property type="molecule type" value="Genomic_DNA"/>
</dbReference>
<proteinExistence type="predicted"/>
<dbReference type="AlphaFoldDB" id="A0A3M9XBG6"/>
<accession>A0A3M9XBG6</accession>
<dbReference type="Proteomes" id="UP000275436">
    <property type="component" value="Unassembled WGS sequence"/>
</dbReference>
<dbReference type="InterPro" id="IPR036409">
    <property type="entry name" value="Aldolase_II/adducin_N_sf"/>
</dbReference>
<evidence type="ECO:0000313" key="3">
    <source>
        <dbReference type="Proteomes" id="UP000275436"/>
    </source>
</evidence>
<comment type="caution">
    <text evidence="2">The sequence shown here is derived from an EMBL/GenBank/DDBJ whole genome shotgun (WGS) entry which is preliminary data.</text>
</comment>
<feature type="domain" description="Class II aldolase/adducin N-terminal" evidence="1">
    <location>
        <begin position="24"/>
        <end position="213"/>
    </location>
</feature>
<evidence type="ECO:0000313" key="2">
    <source>
        <dbReference type="EMBL" id="RNJ45389.1"/>
    </source>
</evidence>
<dbReference type="Gene3D" id="3.40.225.10">
    <property type="entry name" value="Class II aldolase/adducin N-terminal domain"/>
    <property type="match status" value="1"/>
</dbReference>
<dbReference type="SUPFAM" id="SSF53639">
    <property type="entry name" value="AraD/HMP-PK domain-like"/>
    <property type="match status" value="1"/>
</dbReference>
<sequence length="362" mass="38039">MREPAGEGRLMAHSGDNHSSEFCMLRSLSASIGADPLLVQGAGGNTSIKQAGVLWIKASGTWLKNARDDEIMVPVALAPLLDAVSHRSPAAEAAGQFTLADLNPRQLRPSIETTVHALLPQKIVVHVHCVETISIAVQANAEALLEGRLRGLDWAFVPYRRPGLPLAQAIAERLKPATNVLVLGNHGLVVAADTVAEAALLLQRVTGLLARQPRPAPPPDLDALLRLAAGSDYRLPASTAAHAVATDLASCRIAASGSLYPDHVIFLGVGSVIAGPGENAAAVVARTAAAPTSILFPGKGVLMRRDANAGAEAMARCLADVVARVDGAARVNYLSPKENAELLNWDAEKYRQQLNREGATLQ</sequence>
<organism evidence="2 3">
    <name type="scientific">Mesorhizobium japonicum</name>
    <dbReference type="NCBI Taxonomy" id="2066070"/>
    <lineage>
        <taxon>Bacteria</taxon>
        <taxon>Pseudomonadati</taxon>
        <taxon>Pseudomonadota</taxon>
        <taxon>Alphaproteobacteria</taxon>
        <taxon>Hyphomicrobiales</taxon>
        <taxon>Phyllobacteriaceae</taxon>
        <taxon>Mesorhizobium</taxon>
    </lineage>
</organism>
<name>A0A3M9XBG6_9HYPH</name>
<dbReference type="InterPro" id="IPR001303">
    <property type="entry name" value="Aldolase_II/adducin_N"/>
</dbReference>
<reference evidence="2 3" key="1">
    <citation type="journal article" date="2018" name="Mol. Plant Microbe Interact.">
        <title>Taxonomically Different Co-Microsymbionts of a Relict Legume, Oxytropis popoviana, Have Complementary Sets of Symbiotic Genes and Together Increase the Efficiency of Plant Nodulation.</title>
        <authorList>
            <person name="Safronova V."/>
            <person name="Belimov A."/>
            <person name="Sazanova A."/>
            <person name="Chirak E."/>
            <person name="Verkhozina A."/>
            <person name="Kuznetsova I."/>
            <person name="Andronov E."/>
            <person name="Puhalsky J."/>
            <person name="Tikhonovich I."/>
        </authorList>
    </citation>
    <scope>NUCLEOTIDE SEQUENCE [LARGE SCALE GENOMIC DNA]</scope>
    <source>
        <strain evidence="2 3">Opo-235</strain>
    </source>
</reference>
<dbReference type="Pfam" id="PF00596">
    <property type="entry name" value="Aldolase_II"/>
    <property type="match status" value="1"/>
</dbReference>
<dbReference type="SMART" id="SM01007">
    <property type="entry name" value="Aldolase_II"/>
    <property type="match status" value="1"/>
</dbReference>